<proteinExistence type="predicted"/>
<dbReference type="Gene3D" id="3.10.400.10">
    <property type="entry name" value="Sulfate adenylyltransferase"/>
    <property type="match status" value="1"/>
</dbReference>
<dbReference type="PIRSF" id="PIRSF021320">
    <property type="entry name" value="DUF984"/>
    <property type="match status" value="1"/>
</dbReference>
<dbReference type="InterPro" id="IPR015947">
    <property type="entry name" value="PUA-like_sf"/>
</dbReference>
<dbReference type="SMART" id="SM01022">
    <property type="entry name" value="ASCH"/>
    <property type="match status" value="1"/>
</dbReference>
<protein>
    <submittedName>
        <fullName evidence="2">ASCH domain</fullName>
    </submittedName>
</protein>
<dbReference type="SUPFAM" id="SSF88697">
    <property type="entry name" value="PUA domain-like"/>
    <property type="match status" value="1"/>
</dbReference>
<evidence type="ECO:0000259" key="1">
    <source>
        <dbReference type="SMART" id="SM01022"/>
    </source>
</evidence>
<dbReference type="Pfam" id="PF04266">
    <property type="entry name" value="ASCH"/>
    <property type="match status" value="1"/>
</dbReference>
<organism evidence="2 3">
    <name type="scientific">Aminobacter aminovorans</name>
    <name type="common">Chelatobacter heintzii</name>
    <dbReference type="NCBI Taxonomy" id="83263"/>
    <lineage>
        <taxon>Bacteria</taxon>
        <taxon>Pseudomonadati</taxon>
        <taxon>Pseudomonadota</taxon>
        <taxon>Alphaproteobacteria</taxon>
        <taxon>Hyphomicrobiales</taxon>
        <taxon>Phyllobacteriaceae</taxon>
        <taxon>Aminobacter</taxon>
    </lineage>
</organism>
<dbReference type="PANTHER" id="PTHR39203">
    <property type="entry name" value="CYTOPLASMIC PROTEIN-RELATED"/>
    <property type="match status" value="1"/>
</dbReference>
<dbReference type="InterPro" id="IPR007374">
    <property type="entry name" value="ASCH_domain"/>
</dbReference>
<dbReference type="CDD" id="cd06553">
    <property type="entry name" value="ASCH_Ef3133_like"/>
    <property type="match status" value="1"/>
</dbReference>
<dbReference type="InterPro" id="IPR009326">
    <property type="entry name" value="DUF984"/>
</dbReference>
<dbReference type="RefSeq" id="WP_115729978.1">
    <property type="nucleotide sequence ID" value="NZ_BAAAVY010000015.1"/>
</dbReference>
<accession>A0A380WFD0</accession>
<evidence type="ECO:0000313" key="3">
    <source>
        <dbReference type="Proteomes" id="UP000254701"/>
    </source>
</evidence>
<dbReference type="AlphaFoldDB" id="A0A380WFD0"/>
<reference evidence="2 3" key="1">
    <citation type="submission" date="2018-06" db="EMBL/GenBank/DDBJ databases">
        <authorList>
            <consortium name="Pathogen Informatics"/>
            <person name="Doyle S."/>
        </authorList>
    </citation>
    <scope>NUCLEOTIDE SEQUENCE [LARGE SCALE GENOMIC DNA]</scope>
    <source>
        <strain evidence="2 3">NCTC10684</strain>
    </source>
</reference>
<name>A0A380WFD0_AMIAI</name>
<dbReference type="OrthoDB" id="9807542at2"/>
<dbReference type="PANTHER" id="PTHR39203:SF1">
    <property type="entry name" value="CYTOPLASMIC PROTEIN"/>
    <property type="match status" value="1"/>
</dbReference>
<evidence type="ECO:0000313" key="2">
    <source>
        <dbReference type="EMBL" id="SUU87475.1"/>
    </source>
</evidence>
<dbReference type="Proteomes" id="UP000254701">
    <property type="component" value="Unassembled WGS sequence"/>
</dbReference>
<dbReference type="EMBL" id="UFSM01000001">
    <property type="protein sequence ID" value="SUU87475.1"/>
    <property type="molecule type" value="Genomic_DNA"/>
</dbReference>
<gene>
    <name evidence="2" type="ORF">NCTC10684_00675</name>
</gene>
<feature type="domain" description="ASCH" evidence="1">
    <location>
        <begin position="14"/>
        <end position="131"/>
    </location>
</feature>
<sequence>MIDAADRYAGAVTFAFGDSPELADELLALVLSGRKTATCGALRDYGGDEPLPEVGRRDVVLDGQGRRAAVIETVEAIQRRFDEVDAAFAAAEGEGDLSYEYWRQAHEAYFARNGGFSPDMILVCERFRLVEVLDRNDKKRVNP</sequence>